<sequence length="164" mass="18059">MNPQRTIDYRYRPTFESALLGTGFFLFCAVFAGYLAVDMGAGWILDGLIAPDLDGAGVFWWLIALVSLGFVAPGFASMRLALAKERCITLSSSDVAIPVRYSTSEKTVVPLRDIAGMTMQTVKSSRILTIVSGDAKTQVSERLFEDRASFEDFLTRLQFLLRAA</sequence>
<keyword evidence="1" id="KW-1133">Transmembrane helix</keyword>
<proteinExistence type="predicted"/>
<dbReference type="EMBL" id="CATWHI010000001">
    <property type="protein sequence ID" value="CAJ0736764.1"/>
    <property type="molecule type" value="Genomic_DNA"/>
</dbReference>
<dbReference type="Proteomes" id="UP001189225">
    <property type="component" value="Unassembled WGS sequence"/>
</dbReference>
<dbReference type="AlphaFoldDB" id="A0AB72WX57"/>
<keyword evidence="3" id="KW-1185">Reference proteome</keyword>
<protein>
    <recommendedName>
        <fullName evidence="4">DUF304 domain-containing protein</fullName>
    </recommendedName>
</protein>
<reference evidence="2 3" key="1">
    <citation type="submission" date="2023-07" db="EMBL/GenBank/DDBJ databases">
        <authorList>
            <person name="Peeters C."/>
        </authorList>
    </citation>
    <scope>NUCLEOTIDE SEQUENCE [LARGE SCALE GENOMIC DNA]</scope>
    <source>
        <strain evidence="2 3">R-16034</strain>
    </source>
</reference>
<feature type="transmembrane region" description="Helical" evidence="1">
    <location>
        <begin position="57"/>
        <end position="76"/>
    </location>
</feature>
<feature type="transmembrane region" description="Helical" evidence="1">
    <location>
        <begin position="18"/>
        <end position="37"/>
    </location>
</feature>
<evidence type="ECO:0000313" key="2">
    <source>
        <dbReference type="EMBL" id="CAJ0736764.1"/>
    </source>
</evidence>
<accession>A0AB72WX57</accession>
<evidence type="ECO:0000313" key="3">
    <source>
        <dbReference type="Proteomes" id="UP001189225"/>
    </source>
</evidence>
<evidence type="ECO:0000256" key="1">
    <source>
        <dbReference type="SAM" id="Phobius"/>
    </source>
</evidence>
<keyword evidence="1" id="KW-0812">Transmembrane</keyword>
<organism evidence="2 3">
    <name type="scientific">Ralstonia edaphi</name>
    <dbReference type="NCBI Taxonomy" id="3058599"/>
    <lineage>
        <taxon>Bacteria</taxon>
        <taxon>Pseudomonadati</taxon>
        <taxon>Pseudomonadota</taxon>
        <taxon>Betaproteobacteria</taxon>
        <taxon>Burkholderiales</taxon>
        <taxon>Burkholderiaceae</taxon>
        <taxon>Ralstonia</taxon>
    </lineage>
</organism>
<dbReference type="RefSeq" id="WP_316898360.1">
    <property type="nucleotide sequence ID" value="NZ_CATWHI010000001.1"/>
</dbReference>
<gene>
    <name evidence="2" type="ORF">R16034_00503</name>
</gene>
<keyword evidence="1" id="KW-0472">Membrane</keyword>
<evidence type="ECO:0008006" key="4">
    <source>
        <dbReference type="Google" id="ProtNLM"/>
    </source>
</evidence>
<comment type="caution">
    <text evidence="2">The sequence shown here is derived from an EMBL/GenBank/DDBJ whole genome shotgun (WGS) entry which is preliminary data.</text>
</comment>
<name>A0AB72WX57_9RALS</name>